<evidence type="ECO:0000313" key="2">
    <source>
        <dbReference type="Proteomes" id="UP000075683"/>
    </source>
</evidence>
<dbReference type="Proteomes" id="UP000075683">
    <property type="component" value="Unassembled WGS sequence"/>
</dbReference>
<proteinExistence type="predicted"/>
<dbReference type="EMBL" id="LQYT01000103">
    <property type="protein sequence ID" value="KYD11759.1"/>
    <property type="molecule type" value="Genomic_DNA"/>
</dbReference>
<accession>A0A150LIB5</accession>
<evidence type="ECO:0000313" key="1">
    <source>
        <dbReference type="EMBL" id="KYD11759.1"/>
    </source>
</evidence>
<name>A0A150LIB5_9BACI</name>
<organism evidence="1 2">
    <name type="scientific">Caldibacillus debilis</name>
    <dbReference type="NCBI Taxonomy" id="301148"/>
    <lineage>
        <taxon>Bacteria</taxon>
        <taxon>Bacillati</taxon>
        <taxon>Bacillota</taxon>
        <taxon>Bacilli</taxon>
        <taxon>Bacillales</taxon>
        <taxon>Bacillaceae</taxon>
        <taxon>Caldibacillus</taxon>
    </lineage>
</organism>
<dbReference type="AlphaFoldDB" id="A0A150LIB5"/>
<sequence>MPNVQEWILFVQHLEEFVQHSVRLSRLTVQHYNRIVQHL</sequence>
<comment type="caution">
    <text evidence="1">The sequence shown here is derived from an EMBL/GenBank/DDBJ whole genome shotgun (WGS) entry which is preliminary data.</text>
</comment>
<reference evidence="1 2" key="1">
    <citation type="submission" date="2016-01" db="EMBL/GenBank/DDBJ databases">
        <title>Draft Genome Sequences of Seven Thermophilic Sporeformers Isolated from Foods.</title>
        <authorList>
            <person name="Berendsen E.M."/>
            <person name="Wells-Bennik M.H."/>
            <person name="Krawcyk A.O."/>
            <person name="De Jong A."/>
            <person name="Holsappel S."/>
            <person name="Eijlander R.T."/>
            <person name="Kuipers O.P."/>
        </authorList>
    </citation>
    <scope>NUCLEOTIDE SEQUENCE [LARGE SCALE GENOMIC DNA]</scope>
    <source>
        <strain evidence="1 2">B4135</strain>
    </source>
</reference>
<protein>
    <submittedName>
        <fullName evidence="1">Uncharacterized protein</fullName>
    </submittedName>
</protein>
<gene>
    <name evidence="1" type="ORF">B4135_3160</name>
</gene>